<gene>
    <name evidence="2" type="ORF">DFR60_11334</name>
</gene>
<dbReference type="AlphaFoldDB" id="A0A2V3XYM3"/>
<keyword evidence="3" id="KW-1185">Reference proteome</keyword>
<dbReference type="InterPro" id="IPR012347">
    <property type="entry name" value="Ferritin-like"/>
</dbReference>
<comment type="caution">
    <text evidence="2">The sequence shown here is derived from an EMBL/GenBank/DDBJ whole genome shotgun (WGS) entry which is preliminary data.</text>
</comment>
<dbReference type="GeneID" id="86063534"/>
<reference evidence="2 3" key="1">
    <citation type="submission" date="2018-05" db="EMBL/GenBank/DDBJ databases">
        <title>Genomic Encyclopedia of Type Strains, Phase IV (KMG-IV): sequencing the most valuable type-strain genomes for metagenomic binning, comparative biology and taxonomic classification.</title>
        <authorList>
            <person name="Goeker M."/>
        </authorList>
    </citation>
    <scope>NUCLEOTIDE SEQUENCE [LARGE SCALE GENOMIC DNA]</scope>
    <source>
        <strain evidence="2 3">DSM 24995</strain>
    </source>
</reference>
<dbReference type="EMBL" id="QJKD01000013">
    <property type="protein sequence ID" value="PXX49649.1"/>
    <property type="molecule type" value="Genomic_DNA"/>
</dbReference>
<evidence type="ECO:0000313" key="3">
    <source>
        <dbReference type="Proteomes" id="UP000248057"/>
    </source>
</evidence>
<sequence>MMRQEQLSIVTDKYLTCFNNILDQMIQQMNSAQLSNSISYNFIVQMIPHHKAAIEMSCNLLHYTTLVPLQEIALNIIEEQNKSIENMEAIQNRCQMFCNPPQKIELFLCHYKQITQTMFDDMRNACSTNDINANFIREMIPHHRGAIQMSRNALQFPICQELKPIIQSIIVSQQNGIREMECLLKCIEKCDRPC</sequence>
<dbReference type="Pfam" id="PF03713">
    <property type="entry name" value="DUF305"/>
    <property type="match status" value="2"/>
</dbReference>
<accession>A0A2V3XYM3</accession>
<evidence type="ECO:0000259" key="1">
    <source>
        <dbReference type="Pfam" id="PF03713"/>
    </source>
</evidence>
<feature type="domain" description="DUF305" evidence="1">
    <location>
        <begin position="125"/>
        <end position="183"/>
    </location>
</feature>
<dbReference type="InterPro" id="IPR005183">
    <property type="entry name" value="DUF305_CopM-like"/>
</dbReference>
<dbReference type="PANTHER" id="PTHR36933">
    <property type="entry name" value="SLL0788 PROTEIN"/>
    <property type="match status" value="1"/>
</dbReference>
<protein>
    <submittedName>
        <fullName evidence="2">Uncharacterized protein (DUF305 family)</fullName>
    </submittedName>
</protein>
<dbReference type="Gene3D" id="1.20.1260.10">
    <property type="match status" value="2"/>
</dbReference>
<name>A0A2V3XYM3_9FIRM</name>
<organism evidence="2 3">
    <name type="scientific">Hungatella effluvii</name>
    <dbReference type="NCBI Taxonomy" id="1096246"/>
    <lineage>
        <taxon>Bacteria</taxon>
        <taxon>Bacillati</taxon>
        <taxon>Bacillota</taxon>
        <taxon>Clostridia</taxon>
        <taxon>Lachnospirales</taxon>
        <taxon>Lachnospiraceae</taxon>
        <taxon>Hungatella</taxon>
    </lineage>
</organism>
<dbReference type="PANTHER" id="PTHR36933:SF1">
    <property type="entry name" value="SLL0788 PROTEIN"/>
    <property type="match status" value="1"/>
</dbReference>
<proteinExistence type="predicted"/>
<feature type="domain" description="DUF305" evidence="1">
    <location>
        <begin position="24"/>
        <end position="90"/>
    </location>
</feature>
<dbReference type="RefSeq" id="WP_207659563.1">
    <property type="nucleotide sequence ID" value="NZ_QJKD01000013.1"/>
</dbReference>
<dbReference type="Proteomes" id="UP000248057">
    <property type="component" value="Unassembled WGS sequence"/>
</dbReference>
<evidence type="ECO:0000313" key="2">
    <source>
        <dbReference type="EMBL" id="PXX49649.1"/>
    </source>
</evidence>